<dbReference type="SMART" id="SM00342">
    <property type="entry name" value="HTH_ARAC"/>
    <property type="match status" value="1"/>
</dbReference>
<keyword evidence="1" id="KW-0805">Transcription regulation</keyword>
<dbReference type="InterPro" id="IPR050204">
    <property type="entry name" value="AraC_XylS_family_regulators"/>
</dbReference>
<keyword evidence="2" id="KW-0238">DNA-binding</keyword>
<evidence type="ECO:0000313" key="5">
    <source>
        <dbReference type="EMBL" id="MEJ2870533.1"/>
    </source>
</evidence>
<dbReference type="PANTHER" id="PTHR46796:SF6">
    <property type="entry name" value="ARAC SUBFAMILY"/>
    <property type="match status" value="1"/>
</dbReference>
<reference evidence="5 6" key="1">
    <citation type="submission" date="2024-03" db="EMBL/GenBank/DDBJ databases">
        <title>Actinomycetospora sp. OC33-EN08, a novel actinomycete isolated from wild orchid (Aerides multiflora).</title>
        <authorList>
            <person name="Suriyachadkun C."/>
        </authorList>
    </citation>
    <scope>NUCLEOTIDE SEQUENCE [LARGE SCALE GENOMIC DNA]</scope>
    <source>
        <strain evidence="5 6">OC33-EN08</strain>
    </source>
</reference>
<accession>A0ABU8MVT4</accession>
<evidence type="ECO:0000313" key="6">
    <source>
        <dbReference type="Proteomes" id="UP001385809"/>
    </source>
</evidence>
<gene>
    <name evidence="5" type="ORF">WCD74_22385</name>
</gene>
<feature type="domain" description="HTH araC/xylS-type" evidence="4">
    <location>
        <begin position="212"/>
        <end position="310"/>
    </location>
</feature>
<comment type="caution">
    <text evidence="5">The sequence shown here is derived from an EMBL/GenBank/DDBJ whole genome shotgun (WGS) entry which is preliminary data.</text>
</comment>
<evidence type="ECO:0000256" key="3">
    <source>
        <dbReference type="ARBA" id="ARBA00023163"/>
    </source>
</evidence>
<dbReference type="Gene3D" id="1.10.10.60">
    <property type="entry name" value="Homeodomain-like"/>
    <property type="match status" value="2"/>
</dbReference>
<dbReference type="SUPFAM" id="SSF46689">
    <property type="entry name" value="Homeodomain-like"/>
    <property type="match status" value="2"/>
</dbReference>
<evidence type="ECO:0000256" key="2">
    <source>
        <dbReference type="ARBA" id="ARBA00023125"/>
    </source>
</evidence>
<sequence length="311" mass="33978">MIVRPGRADVGDGGPVQLHEASLAAASHLPARLLDTSEALGWLWPLVQVFEQPPVAEEFETPTTSDLLAVMVLTGRFRVESRAHGDWATASYHRGTIGITAPGQPDILRWRGPDVGNPTTLHVHLPSALLAEVHDAQASPRRRFDLNALERVDPAAGAVLSALHTALQRRAEPLVAESLAQALAAQLMSSPGGRRSPGVPQASAPLPDRVVERVTEYMRAHLEWSVSLEDLAREANLSKYHFLRRFTARVGVTPHRYLTDLRMERAAELLVTGDLSVSSVAALCGYAGTSRFTTLFHERHGMTPGDFRRRP</sequence>
<dbReference type="EMBL" id="JBBEGN010000013">
    <property type="protein sequence ID" value="MEJ2870533.1"/>
    <property type="molecule type" value="Genomic_DNA"/>
</dbReference>
<keyword evidence="3" id="KW-0804">Transcription</keyword>
<protein>
    <submittedName>
        <fullName evidence="5">AraC family transcriptional regulator</fullName>
    </submittedName>
</protein>
<keyword evidence="6" id="KW-1185">Reference proteome</keyword>
<dbReference type="InterPro" id="IPR018060">
    <property type="entry name" value="HTH_AraC"/>
</dbReference>
<name>A0ABU8MVT4_9PSEU</name>
<organism evidence="5 6">
    <name type="scientific">Actinomycetospora aurantiaca</name>
    <dbReference type="NCBI Taxonomy" id="3129233"/>
    <lineage>
        <taxon>Bacteria</taxon>
        <taxon>Bacillati</taxon>
        <taxon>Actinomycetota</taxon>
        <taxon>Actinomycetes</taxon>
        <taxon>Pseudonocardiales</taxon>
        <taxon>Pseudonocardiaceae</taxon>
        <taxon>Actinomycetospora</taxon>
    </lineage>
</organism>
<dbReference type="Proteomes" id="UP001385809">
    <property type="component" value="Unassembled WGS sequence"/>
</dbReference>
<dbReference type="Pfam" id="PF12833">
    <property type="entry name" value="HTH_18"/>
    <property type="match status" value="1"/>
</dbReference>
<dbReference type="PANTHER" id="PTHR46796">
    <property type="entry name" value="HTH-TYPE TRANSCRIPTIONAL ACTIVATOR RHAS-RELATED"/>
    <property type="match status" value="1"/>
</dbReference>
<evidence type="ECO:0000259" key="4">
    <source>
        <dbReference type="PROSITE" id="PS01124"/>
    </source>
</evidence>
<dbReference type="PROSITE" id="PS01124">
    <property type="entry name" value="HTH_ARAC_FAMILY_2"/>
    <property type="match status" value="1"/>
</dbReference>
<evidence type="ECO:0000256" key="1">
    <source>
        <dbReference type="ARBA" id="ARBA00023015"/>
    </source>
</evidence>
<proteinExistence type="predicted"/>
<dbReference type="InterPro" id="IPR009057">
    <property type="entry name" value="Homeodomain-like_sf"/>
</dbReference>
<dbReference type="RefSeq" id="WP_337697103.1">
    <property type="nucleotide sequence ID" value="NZ_JBBEGN010000013.1"/>
</dbReference>